<evidence type="ECO:0000256" key="8">
    <source>
        <dbReference type="ARBA" id="ARBA00022989"/>
    </source>
</evidence>
<dbReference type="InterPro" id="IPR004316">
    <property type="entry name" value="SWEET_rpt"/>
</dbReference>
<dbReference type="GO" id="GO:0005886">
    <property type="term" value="C:plasma membrane"/>
    <property type="evidence" value="ECO:0007669"/>
    <property type="project" value="UniProtKB-SubCell"/>
</dbReference>
<protein>
    <recommendedName>
        <fullName evidence="11">Bidirectional sugar transporter SWEET</fullName>
    </recommendedName>
</protein>
<proteinExistence type="inferred from homology"/>
<dbReference type="PANTHER" id="PTHR10791:SF37">
    <property type="entry name" value="OS09G0508250 PROTEIN"/>
    <property type="match status" value="1"/>
</dbReference>
<reference evidence="14" key="1">
    <citation type="submission" date="2025-08" db="UniProtKB">
        <authorList>
            <consortium name="RefSeq"/>
        </authorList>
    </citation>
    <scope>IDENTIFICATION</scope>
</reference>
<gene>
    <name evidence="14" type="primary">LOC105061412</name>
</gene>
<comment type="similarity">
    <text evidence="2 11">Belongs to the SWEET sugar transporter family.</text>
</comment>
<sequence>MAGHHSLDWAFIIGVLGNVISFLVYLAPVPTFYKVYRKRSTGGFQSVPYLVALFSAMLWIFYAFVKTNSVLLVTINLIGCAIETIYIVMYLAYAPRPARIFTAKIILLLNVGLFSLILLSTLLLPKGSNRLKVLGWICMCFSASVFAAPLSIIRQVIRTRSVEYMPFMLSFFLTISAVVWFFYGLLTKDPYVMFPNVLGFTFGVVQMVLYVIYKYMVRKVVVEPAVAKDVLVINLEKAGVELQVTAEEIGDGERELKANEGTNGGKKGKMGEEEGLEISPA</sequence>
<dbReference type="Gene3D" id="1.20.1280.290">
    <property type="match status" value="2"/>
</dbReference>
<feature type="transmembrane region" description="Helical" evidence="11">
    <location>
        <begin position="165"/>
        <end position="186"/>
    </location>
</feature>
<dbReference type="GeneID" id="105061412"/>
<keyword evidence="13" id="KW-1185">Reference proteome</keyword>
<dbReference type="RefSeq" id="XP_010943754.1">
    <property type="nucleotide sequence ID" value="XM_010945452.1"/>
</dbReference>
<keyword evidence="6 11" id="KW-0812">Transmembrane</keyword>
<evidence type="ECO:0000256" key="3">
    <source>
        <dbReference type="ARBA" id="ARBA00022448"/>
    </source>
</evidence>
<evidence type="ECO:0000313" key="14">
    <source>
        <dbReference type="RefSeq" id="XP_010943754.1"/>
    </source>
</evidence>
<keyword evidence="4" id="KW-1003">Cell membrane</keyword>
<name>A0A6I9SIL3_ELAGV</name>
<dbReference type="PANTHER" id="PTHR10791">
    <property type="entry name" value="RAG1-ACTIVATING PROTEIN 1"/>
    <property type="match status" value="1"/>
</dbReference>
<dbReference type="Pfam" id="PF03083">
    <property type="entry name" value="MtN3_slv"/>
    <property type="match status" value="2"/>
</dbReference>
<comment type="subcellular location">
    <subcellularLocation>
        <location evidence="1 11">Cell membrane</location>
        <topology evidence="1 11">Multi-pass membrane protein</topology>
    </subcellularLocation>
</comment>
<evidence type="ECO:0000256" key="5">
    <source>
        <dbReference type="ARBA" id="ARBA00022597"/>
    </source>
</evidence>
<dbReference type="GO" id="GO:0051119">
    <property type="term" value="F:sugar transmembrane transporter activity"/>
    <property type="evidence" value="ECO:0007669"/>
    <property type="project" value="InterPro"/>
</dbReference>
<evidence type="ECO:0000313" key="13">
    <source>
        <dbReference type="Proteomes" id="UP000504607"/>
    </source>
</evidence>
<feature type="transmembrane region" description="Helical" evidence="11">
    <location>
        <begin position="133"/>
        <end position="153"/>
    </location>
</feature>
<comment type="function">
    <text evidence="11">Mediates both low-affinity uptake and efflux of sugar across the membrane.</text>
</comment>
<dbReference type="FunFam" id="1.20.1280.290:FF:000001">
    <property type="entry name" value="Bidirectional sugar transporter SWEET"/>
    <property type="match status" value="1"/>
</dbReference>
<evidence type="ECO:0000256" key="12">
    <source>
        <dbReference type="SAM" id="MobiDB-lite"/>
    </source>
</evidence>
<feature type="transmembrane region" description="Helical" evidence="11">
    <location>
        <begin position="71"/>
        <end position="93"/>
    </location>
</feature>
<evidence type="ECO:0000256" key="6">
    <source>
        <dbReference type="ARBA" id="ARBA00022692"/>
    </source>
</evidence>
<evidence type="ECO:0000256" key="11">
    <source>
        <dbReference type="RuleBase" id="RU910715"/>
    </source>
</evidence>
<keyword evidence="8 11" id="KW-1133">Transmembrane helix</keyword>
<evidence type="ECO:0000256" key="9">
    <source>
        <dbReference type="ARBA" id="ARBA00023136"/>
    </source>
</evidence>
<dbReference type="KEGG" id="egu:105061412"/>
<keyword evidence="3 11" id="KW-0813">Transport</keyword>
<dbReference type="InParanoid" id="A0A6I9SIL3"/>
<keyword evidence="5 11" id="KW-0762">Sugar transport</keyword>
<keyword evidence="9 11" id="KW-0472">Membrane</keyword>
<feature type="transmembrane region" description="Helical" evidence="11">
    <location>
        <begin position="192"/>
        <end position="213"/>
    </location>
</feature>
<evidence type="ECO:0000256" key="1">
    <source>
        <dbReference type="ARBA" id="ARBA00004651"/>
    </source>
</evidence>
<dbReference type="AlphaFoldDB" id="A0A6I9SIL3"/>
<feature type="transmembrane region" description="Helical" evidence="11">
    <location>
        <begin position="105"/>
        <end position="127"/>
    </location>
</feature>
<accession>A0A6I9SIL3</accession>
<evidence type="ECO:0000256" key="2">
    <source>
        <dbReference type="ARBA" id="ARBA00007809"/>
    </source>
</evidence>
<comment type="function">
    <text evidence="10">Mediates both low-affinity uptake and efflux of sugar across the plasma membrane.</text>
</comment>
<dbReference type="InterPro" id="IPR047664">
    <property type="entry name" value="SWEET"/>
</dbReference>
<organism evidence="13 14">
    <name type="scientific">Elaeis guineensis var. tenera</name>
    <name type="common">Oil palm</name>
    <dbReference type="NCBI Taxonomy" id="51953"/>
    <lineage>
        <taxon>Eukaryota</taxon>
        <taxon>Viridiplantae</taxon>
        <taxon>Streptophyta</taxon>
        <taxon>Embryophyta</taxon>
        <taxon>Tracheophyta</taxon>
        <taxon>Spermatophyta</taxon>
        <taxon>Magnoliopsida</taxon>
        <taxon>Liliopsida</taxon>
        <taxon>Arecaceae</taxon>
        <taxon>Arecoideae</taxon>
        <taxon>Cocoseae</taxon>
        <taxon>Elaeidinae</taxon>
        <taxon>Elaeis</taxon>
    </lineage>
</organism>
<evidence type="ECO:0000256" key="4">
    <source>
        <dbReference type="ARBA" id="ARBA00022475"/>
    </source>
</evidence>
<feature type="transmembrane region" description="Helical" evidence="11">
    <location>
        <begin position="6"/>
        <end position="26"/>
    </location>
</feature>
<keyword evidence="7" id="KW-0677">Repeat</keyword>
<feature type="region of interest" description="Disordered" evidence="12">
    <location>
        <begin position="253"/>
        <end position="281"/>
    </location>
</feature>
<dbReference type="OrthoDB" id="409725at2759"/>
<feature type="transmembrane region" description="Helical" evidence="11">
    <location>
        <begin position="47"/>
        <end position="65"/>
    </location>
</feature>
<dbReference type="Proteomes" id="UP000504607">
    <property type="component" value="Unplaced"/>
</dbReference>
<dbReference type="FunFam" id="1.20.1280.290:FF:000003">
    <property type="entry name" value="Bidirectional sugar transporter SWEET"/>
    <property type="match status" value="1"/>
</dbReference>
<evidence type="ECO:0000256" key="7">
    <source>
        <dbReference type="ARBA" id="ARBA00022737"/>
    </source>
</evidence>
<evidence type="ECO:0000256" key="10">
    <source>
        <dbReference type="ARBA" id="ARBA00037238"/>
    </source>
</evidence>